<dbReference type="GO" id="GO:0006313">
    <property type="term" value="P:DNA transposition"/>
    <property type="evidence" value="ECO:0007669"/>
    <property type="project" value="InterPro"/>
</dbReference>
<name>G9QNL8_9BACI</name>
<dbReference type="GO" id="GO:0004803">
    <property type="term" value="F:transposase activity"/>
    <property type="evidence" value="ECO:0007669"/>
    <property type="project" value="InterPro"/>
</dbReference>
<keyword evidence="3" id="KW-1185">Reference proteome</keyword>
<reference evidence="2 3" key="1">
    <citation type="submission" date="2011-09" db="EMBL/GenBank/DDBJ databases">
        <title>The Genome Sequence of Bacillus smithii 7_3_47FAA.</title>
        <authorList>
            <consortium name="The Broad Institute Genome Sequencing Platform"/>
            <person name="Earl A."/>
            <person name="Ward D."/>
            <person name="Feldgarden M."/>
            <person name="Gevers D."/>
            <person name="Daigneault M."/>
            <person name="Strauss J."/>
            <person name="Allen-Vercoe E."/>
            <person name="Young S.K."/>
            <person name="Zeng Q."/>
            <person name="Gargeya S."/>
            <person name="Fitzgerald M."/>
            <person name="Haas B."/>
            <person name="Abouelleil A."/>
            <person name="Alvarado L."/>
            <person name="Arachchi H.M."/>
            <person name="Berlin A."/>
            <person name="Brown A."/>
            <person name="Chapman S.B."/>
            <person name="Chen Z."/>
            <person name="Dunbar C."/>
            <person name="Freedman E."/>
            <person name="Gearin G."/>
            <person name="Goldberg J."/>
            <person name="Griggs A."/>
            <person name="Gujja S."/>
            <person name="Heiman D."/>
            <person name="Howarth C."/>
            <person name="Larson L."/>
            <person name="Lui A."/>
            <person name="MacDonald P.J.P."/>
            <person name="Montmayeur A."/>
            <person name="Murphy C."/>
            <person name="Neiman D."/>
            <person name="Pearson M."/>
            <person name="Priest M."/>
            <person name="Roberts A."/>
            <person name="Saif S."/>
            <person name="Shea T."/>
            <person name="Shenoy N."/>
            <person name="Sisk P."/>
            <person name="Stolte C."/>
            <person name="Sykes S."/>
            <person name="Wortman J."/>
            <person name="Nusbaum C."/>
            <person name="Birren B."/>
        </authorList>
    </citation>
    <scope>NUCLEOTIDE SEQUENCE [LARGE SCALE GENOMIC DNA]</scope>
    <source>
        <strain evidence="2 3">7_3_47FAA</strain>
    </source>
</reference>
<dbReference type="InterPro" id="IPR012337">
    <property type="entry name" value="RNaseH-like_sf"/>
</dbReference>
<comment type="caution">
    <text evidence="2">The sequence shown here is derived from an EMBL/GenBank/DDBJ whole genome shotgun (WGS) entry which is preliminary data.</text>
</comment>
<feature type="domain" description="Transposase IS4-like" evidence="1">
    <location>
        <begin position="31"/>
        <end position="88"/>
    </location>
</feature>
<dbReference type="HOGENOM" id="CLU_1583265_0_0_9"/>
<protein>
    <recommendedName>
        <fullName evidence="1">Transposase IS4-like domain-containing protein</fullName>
    </recommendedName>
</protein>
<dbReference type="AlphaFoldDB" id="G9QNL8"/>
<evidence type="ECO:0000313" key="3">
    <source>
        <dbReference type="Proteomes" id="UP000011747"/>
    </source>
</evidence>
<dbReference type="Proteomes" id="UP000011747">
    <property type="component" value="Unassembled WGS sequence"/>
</dbReference>
<dbReference type="EMBL" id="ACWF01000137">
    <property type="protein sequence ID" value="EHL75611.1"/>
    <property type="molecule type" value="Genomic_DNA"/>
</dbReference>
<evidence type="ECO:0000313" key="2">
    <source>
        <dbReference type="EMBL" id="EHL75611.1"/>
    </source>
</evidence>
<dbReference type="GO" id="GO:0003677">
    <property type="term" value="F:DNA binding"/>
    <property type="evidence" value="ECO:0007669"/>
    <property type="project" value="InterPro"/>
</dbReference>
<evidence type="ECO:0000259" key="1">
    <source>
        <dbReference type="Pfam" id="PF01609"/>
    </source>
</evidence>
<dbReference type="SUPFAM" id="SSF53098">
    <property type="entry name" value="Ribonuclease H-like"/>
    <property type="match status" value="1"/>
</dbReference>
<organism evidence="2 3">
    <name type="scientific">Bacillus smithii 7_3_47FAA</name>
    <dbReference type="NCBI Taxonomy" id="665952"/>
    <lineage>
        <taxon>Bacteria</taxon>
        <taxon>Bacillati</taxon>
        <taxon>Bacillota</taxon>
        <taxon>Bacilli</taxon>
        <taxon>Bacillales</taxon>
        <taxon>Bacillaceae</taxon>
        <taxon>Bacillus</taxon>
    </lineage>
</organism>
<gene>
    <name evidence="2" type="ORF">HMPREF1015_02761</name>
</gene>
<dbReference type="Pfam" id="PF01609">
    <property type="entry name" value="DDE_Tnp_1"/>
    <property type="match status" value="1"/>
</dbReference>
<proteinExistence type="predicted"/>
<accession>G9QNL8</accession>
<dbReference type="InterPro" id="IPR002559">
    <property type="entry name" value="Transposase_11"/>
</dbReference>
<sequence length="168" mass="19924">MFPAWDPTALCLVAPMRGIANLRSQPPHRGILRISPTNILLTHELYSLRWQVELLFKGWKSLFDLDRVKKMKKERFECHLYGTLIAILVTQTLLFQARRYWHQREGIEISEWKALNILQSYWHRFLLHPQAMETALPSLLSLLRKHARKDRRKGEETVSDLLKKLGIW</sequence>